<keyword evidence="5 6" id="KW-0472">Membrane</keyword>
<feature type="transmembrane region" description="Helical" evidence="6">
    <location>
        <begin position="38"/>
        <end position="59"/>
    </location>
</feature>
<feature type="transmembrane region" description="Helical" evidence="6">
    <location>
        <begin position="12"/>
        <end position="32"/>
    </location>
</feature>
<keyword evidence="3 6" id="KW-0812">Transmembrane</keyword>
<evidence type="ECO:0000313" key="7">
    <source>
        <dbReference type="EMBL" id="SNZ06743.1"/>
    </source>
</evidence>
<keyword evidence="8" id="KW-1185">Reference proteome</keyword>
<name>A0A285NCX7_9HYPH</name>
<dbReference type="Pfam" id="PF02361">
    <property type="entry name" value="CbiQ"/>
    <property type="match status" value="1"/>
</dbReference>
<gene>
    <name evidence="7" type="ORF">SAMN06265368_0523</name>
</gene>
<evidence type="ECO:0000256" key="5">
    <source>
        <dbReference type="ARBA" id="ARBA00023136"/>
    </source>
</evidence>
<comment type="similarity">
    <text evidence="2">Belongs to the CbiQ family.</text>
</comment>
<dbReference type="Proteomes" id="UP000219439">
    <property type="component" value="Unassembled WGS sequence"/>
</dbReference>
<evidence type="ECO:0000256" key="3">
    <source>
        <dbReference type="ARBA" id="ARBA00022692"/>
    </source>
</evidence>
<evidence type="ECO:0000256" key="6">
    <source>
        <dbReference type="SAM" id="Phobius"/>
    </source>
</evidence>
<proteinExistence type="inferred from homology"/>
<dbReference type="CDD" id="cd16914">
    <property type="entry name" value="EcfT"/>
    <property type="match status" value="1"/>
</dbReference>
<organism evidence="7 8">
    <name type="scientific">Cohaesibacter gelatinilyticus</name>
    <dbReference type="NCBI Taxonomy" id="372072"/>
    <lineage>
        <taxon>Bacteria</taxon>
        <taxon>Pseudomonadati</taxon>
        <taxon>Pseudomonadota</taxon>
        <taxon>Alphaproteobacteria</taxon>
        <taxon>Hyphomicrobiales</taxon>
        <taxon>Cohaesibacteraceae</taxon>
    </lineage>
</organism>
<dbReference type="InterPro" id="IPR003339">
    <property type="entry name" value="ABC/ECF_trnsptr_transmembrane"/>
</dbReference>
<keyword evidence="4 6" id="KW-1133">Transmembrane helix</keyword>
<dbReference type="OrthoDB" id="5868344at2"/>
<dbReference type="GO" id="GO:0005886">
    <property type="term" value="C:plasma membrane"/>
    <property type="evidence" value="ECO:0007669"/>
    <property type="project" value="UniProtKB-ARBA"/>
</dbReference>
<evidence type="ECO:0000256" key="4">
    <source>
        <dbReference type="ARBA" id="ARBA00022989"/>
    </source>
</evidence>
<accession>A0A285NCX7</accession>
<feature type="transmembrane region" description="Helical" evidence="6">
    <location>
        <begin position="66"/>
        <end position="83"/>
    </location>
</feature>
<evidence type="ECO:0000256" key="2">
    <source>
        <dbReference type="ARBA" id="ARBA00008564"/>
    </source>
</evidence>
<comment type="subcellular location">
    <subcellularLocation>
        <location evidence="1">Membrane</location>
        <topology evidence="1">Multi-pass membrane protein</topology>
    </subcellularLocation>
</comment>
<sequence>MLSLSIPGQSWLHRLPATIKLIALCAATIFVFSLKSWVLAFFVLVIVCLLYLSLGLSFAKTGLQRLKPLIWMIAVIMLYHIVTGRFEEGLVITLRLCAAIGIATLVTMTTRLDAMMKVVDWLAEPVYKLGLPRRTLGLATALVIRFTPVFIQRGATLADAWKMRSTRKPSHRLLVPLSLAVLDDADRVAEALKARGGLAHSKVRAIKSAEE</sequence>
<reference evidence="7 8" key="1">
    <citation type="submission" date="2017-09" db="EMBL/GenBank/DDBJ databases">
        <authorList>
            <person name="Ehlers B."/>
            <person name="Leendertz F.H."/>
        </authorList>
    </citation>
    <scope>NUCLEOTIDE SEQUENCE [LARGE SCALE GENOMIC DNA]</scope>
    <source>
        <strain evidence="7 8">DSM 18289</strain>
    </source>
</reference>
<protein>
    <submittedName>
        <fullName evidence="7">Biotin transport system permease protein</fullName>
    </submittedName>
</protein>
<evidence type="ECO:0000256" key="1">
    <source>
        <dbReference type="ARBA" id="ARBA00004141"/>
    </source>
</evidence>
<evidence type="ECO:0000313" key="8">
    <source>
        <dbReference type="Proteomes" id="UP000219439"/>
    </source>
</evidence>
<dbReference type="RefSeq" id="WP_097151840.1">
    <property type="nucleotide sequence ID" value="NZ_OBEL01000001.1"/>
</dbReference>
<feature type="transmembrane region" description="Helical" evidence="6">
    <location>
        <begin position="89"/>
        <end position="108"/>
    </location>
</feature>
<dbReference type="AlphaFoldDB" id="A0A285NCX7"/>
<dbReference type="EMBL" id="OBEL01000001">
    <property type="protein sequence ID" value="SNZ06743.1"/>
    <property type="molecule type" value="Genomic_DNA"/>
</dbReference>